<dbReference type="PANTHER" id="PTHR38248">
    <property type="entry name" value="FUNK1 6"/>
    <property type="match status" value="1"/>
</dbReference>
<feature type="region of interest" description="Disordered" evidence="10">
    <location>
        <begin position="193"/>
        <end position="234"/>
    </location>
</feature>
<evidence type="ECO:0000313" key="12">
    <source>
        <dbReference type="EMBL" id="TGZ82404.1"/>
    </source>
</evidence>
<dbReference type="InParanoid" id="A0A4S2N0H2"/>
<feature type="domain" description="Protein kinase" evidence="11">
    <location>
        <begin position="582"/>
        <end position="876"/>
    </location>
</feature>
<feature type="compositionally biased region" description="Basic and acidic residues" evidence="10">
    <location>
        <begin position="661"/>
        <end position="671"/>
    </location>
</feature>
<feature type="compositionally biased region" description="Basic and acidic residues" evidence="10">
    <location>
        <begin position="218"/>
        <end position="234"/>
    </location>
</feature>
<evidence type="ECO:0000256" key="1">
    <source>
        <dbReference type="ARBA" id="ARBA00003747"/>
    </source>
</evidence>
<comment type="function">
    <text evidence="1">Component of the EKC/KEOPS complex that is required for the formation of a threonylcarbamoyl group on adenosine at position 37 (t(6)A37) in tRNAs that read codons beginning with adenine. The complex is probably involved in the transfer of the threonylcarbamoyl moiety of threonylcarbamoyl-AMP (TC-AMP) to the N6 group of A37. BUD32 has ATPase activity in the context of the EKC/KEOPS complex and likely plays a supporting role to the catalytic subunit KAE1. The EKC/KEOPS complex also promotes both telomere uncapping and telomere elongation. The complex is required for efficient recruitment of transcriptional coactivators.</text>
</comment>
<dbReference type="GO" id="GO:0005524">
    <property type="term" value="F:ATP binding"/>
    <property type="evidence" value="ECO:0007669"/>
    <property type="project" value="InterPro"/>
</dbReference>
<dbReference type="EC" id="2.7.11.1" evidence="3"/>
<dbReference type="InterPro" id="IPR000719">
    <property type="entry name" value="Prot_kinase_dom"/>
</dbReference>
<evidence type="ECO:0000256" key="7">
    <source>
        <dbReference type="ARBA" id="ARBA00033194"/>
    </source>
</evidence>
<dbReference type="Proteomes" id="UP000298138">
    <property type="component" value="Unassembled WGS sequence"/>
</dbReference>
<dbReference type="OrthoDB" id="5584477at2759"/>
<feature type="region of interest" description="Disordered" evidence="10">
    <location>
        <begin position="653"/>
        <end position="683"/>
    </location>
</feature>
<comment type="catalytic activity">
    <reaction evidence="9">
        <text>L-seryl-[protein] + ATP = O-phospho-L-seryl-[protein] + ADP + H(+)</text>
        <dbReference type="Rhea" id="RHEA:17989"/>
        <dbReference type="Rhea" id="RHEA-COMP:9863"/>
        <dbReference type="Rhea" id="RHEA-COMP:11604"/>
        <dbReference type="ChEBI" id="CHEBI:15378"/>
        <dbReference type="ChEBI" id="CHEBI:29999"/>
        <dbReference type="ChEBI" id="CHEBI:30616"/>
        <dbReference type="ChEBI" id="CHEBI:83421"/>
        <dbReference type="ChEBI" id="CHEBI:456216"/>
        <dbReference type="EC" id="2.7.11.1"/>
    </reaction>
</comment>
<dbReference type="AlphaFoldDB" id="A0A4S2N0H2"/>
<evidence type="ECO:0000256" key="4">
    <source>
        <dbReference type="ARBA" id="ARBA00013948"/>
    </source>
</evidence>
<feature type="compositionally biased region" description="Low complexity" evidence="10">
    <location>
        <begin position="621"/>
        <end position="632"/>
    </location>
</feature>
<dbReference type="InterPro" id="IPR011009">
    <property type="entry name" value="Kinase-like_dom_sf"/>
</dbReference>
<dbReference type="PROSITE" id="PS00109">
    <property type="entry name" value="PROTEIN_KINASE_TYR"/>
    <property type="match status" value="1"/>
</dbReference>
<dbReference type="SUPFAM" id="SSF56112">
    <property type="entry name" value="Protein kinase-like (PK-like)"/>
    <property type="match status" value="1"/>
</dbReference>
<evidence type="ECO:0000256" key="8">
    <source>
        <dbReference type="ARBA" id="ARBA00047899"/>
    </source>
</evidence>
<dbReference type="InterPro" id="IPR040976">
    <property type="entry name" value="Pkinase_fungal"/>
</dbReference>
<gene>
    <name evidence="12" type="ORF">EX30DRAFT_386680</name>
</gene>
<dbReference type="Pfam" id="PF17667">
    <property type="entry name" value="Pkinase_fungal"/>
    <property type="match status" value="1"/>
</dbReference>
<feature type="region of interest" description="Disordered" evidence="10">
    <location>
        <begin position="607"/>
        <end position="634"/>
    </location>
</feature>
<evidence type="ECO:0000256" key="6">
    <source>
        <dbReference type="ARBA" id="ARBA00030980"/>
    </source>
</evidence>
<evidence type="ECO:0000256" key="2">
    <source>
        <dbReference type="ARBA" id="ARBA00011534"/>
    </source>
</evidence>
<dbReference type="Gene3D" id="1.10.510.10">
    <property type="entry name" value="Transferase(Phosphotransferase) domain 1"/>
    <property type="match status" value="1"/>
</dbReference>
<evidence type="ECO:0000256" key="5">
    <source>
        <dbReference type="ARBA" id="ARBA00019973"/>
    </source>
</evidence>
<comment type="catalytic activity">
    <reaction evidence="8">
        <text>L-threonyl-[protein] + ATP = O-phospho-L-threonyl-[protein] + ADP + H(+)</text>
        <dbReference type="Rhea" id="RHEA:46608"/>
        <dbReference type="Rhea" id="RHEA-COMP:11060"/>
        <dbReference type="Rhea" id="RHEA-COMP:11605"/>
        <dbReference type="ChEBI" id="CHEBI:15378"/>
        <dbReference type="ChEBI" id="CHEBI:30013"/>
        <dbReference type="ChEBI" id="CHEBI:30616"/>
        <dbReference type="ChEBI" id="CHEBI:61977"/>
        <dbReference type="ChEBI" id="CHEBI:456216"/>
        <dbReference type="EC" id="2.7.11.1"/>
    </reaction>
</comment>
<evidence type="ECO:0000256" key="10">
    <source>
        <dbReference type="SAM" id="MobiDB-lite"/>
    </source>
</evidence>
<dbReference type="EMBL" id="ML220115">
    <property type="protein sequence ID" value="TGZ82404.1"/>
    <property type="molecule type" value="Genomic_DNA"/>
</dbReference>
<proteinExistence type="predicted"/>
<comment type="subunit">
    <text evidence="2">Component of the EKC/KEOPS complex composed of at least BUD32, CGI121, GON7, KAE1 and PCC1; the whole complex dimerizes.</text>
</comment>
<dbReference type="PROSITE" id="PS50011">
    <property type="entry name" value="PROTEIN_KINASE_DOM"/>
    <property type="match status" value="1"/>
</dbReference>
<name>A0A4S2N0H2_9PEZI</name>
<dbReference type="GO" id="GO:0004674">
    <property type="term" value="F:protein serine/threonine kinase activity"/>
    <property type="evidence" value="ECO:0007669"/>
    <property type="project" value="UniProtKB-EC"/>
</dbReference>
<dbReference type="InterPro" id="IPR008266">
    <property type="entry name" value="Tyr_kinase_AS"/>
</dbReference>
<accession>A0A4S2N0H2</accession>
<dbReference type="PANTHER" id="PTHR38248:SF2">
    <property type="entry name" value="FUNK1 11"/>
    <property type="match status" value="1"/>
</dbReference>
<evidence type="ECO:0000259" key="11">
    <source>
        <dbReference type="PROSITE" id="PS50011"/>
    </source>
</evidence>
<organism evidence="12 13">
    <name type="scientific">Ascodesmis nigricans</name>
    <dbReference type="NCBI Taxonomy" id="341454"/>
    <lineage>
        <taxon>Eukaryota</taxon>
        <taxon>Fungi</taxon>
        <taxon>Dikarya</taxon>
        <taxon>Ascomycota</taxon>
        <taxon>Pezizomycotina</taxon>
        <taxon>Pezizomycetes</taxon>
        <taxon>Pezizales</taxon>
        <taxon>Ascodesmidaceae</taxon>
        <taxon>Ascodesmis</taxon>
    </lineage>
</organism>
<sequence length="938" mass="105132">MAYTSSRPGAIVESSCYAGSNEGLTYRDFKLTLFPNPWPGEGDLITLEVTLRHLKEKRSIVRMETVSLGYPGSTAHRGNSIGCRHITNNDITVQHVKRSIPAAGDAGRVQKGTYNVYYTPWCRKCSKCPQNPNPVHPPVRVTSPLKKCQARVCQYASSAQLSSSSPISSALIPTAPISSAPTINTMEPSNLLLSPLLPRRTPSPRPPPIGLNDTPFTHSHDDRTSHSRGTENCDSTARKVQDHIVAADFFGTAFCEVDNFVDTIYPPLDDSVVNTILAAFYNTATGRWMHWPTHESEANVYSWFQRLEVEIRSASNRLSSRIVRTGNNTPSDSISDRRPDLIFVEESLSHPCKKPGSCCQDGISTANCPRPRVSWMRTRAFGELKKNSRDIGKNQATHNIIISLMDRAREMFRCQPTRRRIHCFTLGGDLLRCFVIDRAGIVESKAFSIHKEHRNALRVFSAFFTGNISWYGLDPTVLAEINGREVIFDCTDPSLDSVDPFLKVPSRDEAGQPGAPIRIYVDFAEPIFSRESVVCRGTALWKAKREGEKEWEYVVKSAWRNSERPHEGSFLEKLEHSGLCKYFHHEDVHEGGFADTENGTRRGLDLSNATQILPDNPVPLSSGNYGTMSSSSALNPSAERGIVAYETYRPNKRQGTVIETPTKRLKSDNKVDANSMKTPKPYSRTHGRLIMQSHGRPLHTFTTATELLLALRAALDAHLYLRSKDILHRDISTNNILLPSGDRSPGHASDEGFLIDFDYAISLQRGSLSGAPHRTGTPIFMAIGVLDNEPSCFHYDLHSFFYVLLWTMSNWDMPASNTVSGQAHEKIISSWARGSYQQLYGMKIALLDSKTWGRYRAQALDQPGWQKLKKAMDPLLQEWFQICFPIHEKEEVLEGIFTKTVHKMVGRAWKAEDLGSIELMYDKMIRALDITITELDGK</sequence>
<evidence type="ECO:0000256" key="9">
    <source>
        <dbReference type="ARBA" id="ARBA00048679"/>
    </source>
</evidence>
<evidence type="ECO:0000256" key="3">
    <source>
        <dbReference type="ARBA" id="ARBA00012513"/>
    </source>
</evidence>
<reference evidence="12 13" key="1">
    <citation type="submission" date="2019-04" db="EMBL/GenBank/DDBJ databases">
        <title>Comparative genomics and transcriptomics to analyze fruiting body development in filamentous ascomycetes.</title>
        <authorList>
            <consortium name="DOE Joint Genome Institute"/>
            <person name="Lutkenhaus R."/>
            <person name="Traeger S."/>
            <person name="Breuer J."/>
            <person name="Kuo A."/>
            <person name="Lipzen A."/>
            <person name="Pangilinan J."/>
            <person name="Dilworth D."/>
            <person name="Sandor L."/>
            <person name="Poggeler S."/>
            <person name="Barry K."/>
            <person name="Grigoriev I.V."/>
            <person name="Nowrousian M."/>
        </authorList>
    </citation>
    <scope>NUCLEOTIDE SEQUENCE [LARGE SCALE GENOMIC DNA]</scope>
    <source>
        <strain evidence="12 13">CBS 389.68</strain>
    </source>
</reference>
<evidence type="ECO:0000313" key="13">
    <source>
        <dbReference type="Proteomes" id="UP000298138"/>
    </source>
</evidence>
<protein>
    <recommendedName>
        <fullName evidence="5">EKC/KEOPS complex subunit BUD32</fullName>
        <ecNumber evidence="3">2.7.11.1</ecNumber>
    </recommendedName>
    <alternativeName>
        <fullName evidence="6 7">Atypical Serine/threonine protein kinase BUD32</fullName>
    </alternativeName>
    <alternativeName>
        <fullName evidence="4">EKC/KEOPS complex subunit bud32</fullName>
    </alternativeName>
</protein>
<keyword evidence="13" id="KW-1185">Reference proteome</keyword>